<dbReference type="Proteomes" id="UP000662572">
    <property type="component" value="Unassembled WGS sequence"/>
</dbReference>
<dbReference type="GO" id="GO:0003677">
    <property type="term" value="F:DNA binding"/>
    <property type="evidence" value="ECO:0007669"/>
    <property type="project" value="InterPro"/>
</dbReference>
<comment type="caution">
    <text evidence="3">The sequence shown here is derived from an EMBL/GenBank/DDBJ whole genome shotgun (WGS) entry which is preliminary data.</text>
</comment>
<dbReference type="EMBL" id="BMZB01000002">
    <property type="protein sequence ID" value="GGZ31847.1"/>
    <property type="molecule type" value="Genomic_DNA"/>
</dbReference>
<keyword evidence="4" id="KW-1185">Reference proteome</keyword>
<reference evidence="3" key="2">
    <citation type="submission" date="2020-09" db="EMBL/GenBank/DDBJ databases">
        <authorList>
            <person name="Sun Q."/>
            <person name="Kim S."/>
        </authorList>
    </citation>
    <scope>NUCLEOTIDE SEQUENCE</scope>
    <source>
        <strain evidence="3">KCTC 32296</strain>
    </source>
</reference>
<dbReference type="PANTHER" id="PTHR22683">
    <property type="entry name" value="SPORULATION PROTEIN RELATED"/>
    <property type="match status" value="1"/>
</dbReference>
<name>A0A918Q2S9_9CAUL</name>
<dbReference type="Pfam" id="PF10073">
    <property type="entry name" value="GapR_DNA-bd"/>
    <property type="match status" value="1"/>
</dbReference>
<dbReference type="InterPro" id="IPR036390">
    <property type="entry name" value="WH_DNA-bd_sf"/>
</dbReference>
<reference evidence="3" key="1">
    <citation type="journal article" date="2014" name="Int. J. Syst. Evol. Microbiol.">
        <title>Complete genome sequence of Corynebacterium casei LMG S-19264T (=DSM 44701T), isolated from a smear-ripened cheese.</title>
        <authorList>
            <consortium name="US DOE Joint Genome Institute (JGI-PGF)"/>
            <person name="Walter F."/>
            <person name="Albersmeier A."/>
            <person name="Kalinowski J."/>
            <person name="Ruckert C."/>
        </authorList>
    </citation>
    <scope>NUCLEOTIDE SEQUENCE</scope>
    <source>
        <strain evidence="3">KCTC 32296</strain>
    </source>
</reference>
<proteinExistence type="predicted"/>
<feature type="region of interest" description="Disordered" evidence="1">
    <location>
        <begin position="64"/>
        <end position="93"/>
    </location>
</feature>
<dbReference type="SMART" id="SM00843">
    <property type="entry name" value="Ftsk_gamma"/>
    <property type="match status" value="1"/>
</dbReference>
<feature type="compositionally biased region" description="Low complexity" evidence="1">
    <location>
        <begin position="71"/>
        <end position="81"/>
    </location>
</feature>
<organism evidence="3 4">
    <name type="scientific">Asticcacaulis endophyticus</name>
    <dbReference type="NCBI Taxonomy" id="1395890"/>
    <lineage>
        <taxon>Bacteria</taxon>
        <taxon>Pseudomonadati</taxon>
        <taxon>Pseudomonadota</taxon>
        <taxon>Alphaproteobacteria</taxon>
        <taxon>Caulobacterales</taxon>
        <taxon>Caulobacteraceae</taxon>
        <taxon>Asticcacaulis</taxon>
    </lineage>
</organism>
<evidence type="ECO:0000313" key="3">
    <source>
        <dbReference type="EMBL" id="GGZ31847.1"/>
    </source>
</evidence>
<evidence type="ECO:0000259" key="2">
    <source>
        <dbReference type="SMART" id="SM00843"/>
    </source>
</evidence>
<feature type="domain" description="FtsK gamma" evidence="2">
    <location>
        <begin position="1"/>
        <end position="66"/>
    </location>
</feature>
<accession>A0A918Q2S9</accession>
<dbReference type="PANTHER" id="PTHR22683:SF41">
    <property type="entry name" value="DNA TRANSLOCASE FTSK"/>
    <property type="match status" value="1"/>
</dbReference>
<sequence>MGIDPDHYKKAVYHVTFDRKASTSYIQRRLQIGYNSAAAIMEEMEKNGIVGPCDHVGKRDILVGPPDANIEPSPATATPAPDAEPVPAPKPKPVYTGPVKRFTCSGCDAHGDGPPDALPDGWHWQTTARLGEVPRCHDCAMKNASRIATGRMSTEEILNAGNDGTPNDVINAAAQGRLRTMIERLERLFEDIAMLQGDAKEVRNEAKGEGFDVKIIMMVIRARRKDKVKREEEEALFDLYMSTIGEV</sequence>
<protein>
    <recommendedName>
        <fullName evidence="2">FtsK gamma domain-containing protein</fullName>
    </recommendedName>
</protein>
<dbReference type="InterPro" id="IPR018541">
    <property type="entry name" value="Ftsk_gamma"/>
</dbReference>
<dbReference type="Gene3D" id="1.10.10.10">
    <property type="entry name" value="Winged helix-like DNA-binding domain superfamily/Winged helix DNA-binding domain"/>
    <property type="match status" value="1"/>
</dbReference>
<dbReference type="Pfam" id="PF09397">
    <property type="entry name" value="FtsK_gamma"/>
    <property type="match status" value="1"/>
</dbReference>
<feature type="compositionally biased region" description="Pro residues" evidence="1">
    <location>
        <begin position="82"/>
        <end position="92"/>
    </location>
</feature>
<dbReference type="InterPro" id="IPR046367">
    <property type="entry name" value="GapR-like_DNA-bd"/>
</dbReference>
<dbReference type="SUPFAM" id="SSF46785">
    <property type="entry name" value="Winged helix' DNA-binding domain"/>
    <property type="match status" value="1"/>
</dbReference>
<dbReference type="AlphaFoldDB" id="A0A918Q2S9"/>
<dbReference type="InterPro" id="IPR050206">
    <property type="entry name" value="FtsK/SpoIIIE/SftA"/>
</dbReference>
<evidence type="ECO:0000256" key="1">
    <source>
        <dbReference type="SAM" id="MobiDB-lite"/>
    </source>
</evidence>
<gene>
    <name evidence="3" type="ORF">GCM10011273_17310</name>
</gene>
<dbReference type="InterPro" id="IPR036388">
    <property type="entry name" value="WH-like_DNA-bd_sf"/>
</dbReference>
<evidence type="ECO:0000313" key="4">
    <source>
        <dbReference type="Proteomes" id="UP000662572"/>
    </source>
</evidence>